<dbReference type="HOGENOM" id="CLU_3134922_0_0_7"/>
<gene>
    <name evidence="1" type="ORF">DESPIG_02777</name>
</gene>
<dbReference type="Proteomes" id="UP000003676">
    <property type="component" value="Unassembled WGS sequence"/>
</dbReference>
<reference evidence="1 2" key="2">
    <citation type="submission" date="2008-10" db="EMBL/GenBank/DDBJ databases">
        <authorList>
            <person name="Fulton L."/>
            <person name="Clifton S."/>
            <person name="Fulton B."/>
            <person name="Xu J."/>
            <person name="Minx P."/>
            <person name="Pepin K.H."/>
            <person name="Johnson M."/>
            <person name="Bhonagiri V."/>
            <person name="Nash W.E."/>
            <person name="Mardis E.R."/>
            <person name="Wilson R.K."/>
        </authorList>
    </citation>
    <scope>NUCLEOTIDE SEQUENCE [LARGE SCALE GENOMIC DNA]</scope>
    <source>
        <strain evidence="1 2">ATCC 29098</strain>
    </source>
</reference>
<name>B6WXF0_9BACT</name>
<accession>B6WXF0</accession>
<evidence type="ECO:0000313" key="2">
    <source>
        <dbReference type="Proteomes" id="UP000003676"/>
    </source>
</evidence>
<dbReference type="AlphaFoldDB" id="B6WXF0"/>
<comment type="caution">
    <text evidence="1">The sequence shown here is derived from an EMBL/GenBank/DDBJ whole genome shotgun (WGS) entry which is preliminary data.</text>
</comment>
<sequence length="49" mass="5574">MLDAPLDRRTARRSMNLWGMLYPETASLASPRTGLFRYHVKESASSYGL</sequence>
<proteinExistence type="predicted"/>
<reference evidence="1 2" key="1">
    <citation type="submission" date="2008-10" db="EMBL/GenBank/DDBJ databases">
        <title>Draft genome sequence of Desulvovibrio piger (ATCC 29098).</title>
        <authorList>
            <person name="Sudarsanam P."/>
            <person name="Ley R."/>
            <person name="Guruge J."/>
            <person name="Turnbaugh P.J."/>
            <person name="Mahowald M."/>
            <person name="Liep D."/>
            <person name="Gordon J."/>
        </authorList>
    </citation>
    <scope>NUCLEOTIDE SEQUENCE [LARGE SCALE GENOMIC DNA]</scope>
    <source>
        <strain evidence="1 2">ATCC 29098</strain>
    </source>
</reference>
<evidence type="ECO:0000313" key="1">
    <source>
        <dbReference type="EMBL" id="EEB32324.1"/>
    </source>
</evidence>
<organism evidence="1 2">
    <name type="scientific">Desulfovibrio piger ATCC 29098</name>
    <dbReference type="NCBI Taxonomy" id="411464"/>
    <lineage>
        <taxon>Bacteria</taxon>
        <taxon>Pseudomonadati</taxon>
        <taxon>Thermodesulfobacteriota</taxon>
        <taxon>Desulfovibrionia</taxon>
        <taxon>Desulfovibrionales</taxon>
        <taxon>Desulfovibrionaceae</taxon>
        <taxon>Desulfovibrio</taxon>
    </lineage>
</organism>
<protein>
    <submittedName>
        <fullName evidence="1">Uncharacterized protein</fullName>
    </submittedName>
</protein>
<dbReference type="EMBL" id="ABXU01000081">
    <property type="protein sequence ID" value="EEB32324.1"/>
    <property type="molecule type" value="Genomic_DNA"/>
</dbReference>